<evidence type="ECO:0000256" key="1">
    <source>
        <dbReference type="ARBA" id="ARBA00004651"/>
    </source>
</evidence>
<evidence type="ECO:0000256" key="5">
    <source>
        <dbReference type="ARBA" id="ARBA00023136"/>
    </source>
</evidence>
<keyword evidence="8" id="KW-1185">Reference proteome</keyword>
<evidence type="ECO:0000256" key="2">
    <source>
        <dbReference type="ARBA" id="ARBA00022475"/>
    </source>
</evidence>
<gene>
    <name evidence="7" type="ORF">ABIE13_001833</name>
</gene>
<feature type="transmembrane region" description="Helical" evidence="6">
    <location>
        <begin position="75"/>
        <end position="93"/>
    </location>
</feature>
<evidence type="ECO:0000313" key="7">
    <source>
        <dbReference type="EMBL" id="MET4576724.1"/>
    </source>
</evidence>
<dbReference type="EMBL" id="JBEPSH010000003">
    <property type="protein sequence ID" value="MET4576724.1"/>
    <property type="molecule type" value="Genomic_DNA"/>
</dbReference>
<comment type="subcellular location">
    <subcellularLocation>
        <location evidence="1">Cell membrane</location>
        <topology evidence="1">Multi-pass membrane protein</topology>
    </subcellularLocation>
</comment>
<evidence type="ECO:0000256" key="4">
    <source>
        <dbReference type="ARBA" id="ARBA00022989"/>
    </source>
</evidence>
<evidence type="ECO:0000256" key="6">
    <source>
        <dbReference type="SAM" id="Phobius"/>
    </source>
</evidence>
<dbReference type="PANTHER" id="PTHR30086">
    <property type="entry name" value="ARGININE EXPORTER PROTEIN ARGO"/>
    <property type="match status" value="1"/>
</dbReference>
<feature type="transmembrane region" description="Helical" evidence="6">
    <location>
        <begin position="39"/>
        <end position="63"/>
    </location>
</feature>
<dbReference type="InterPro" id="IPR001123">
    <property type="entry name" value="LeuE-type"/>
</dbReference>
<organism evidence="7 8">
    <name type="scientific">Ottowia thiooxydans</name>
    <dbReference type="NCBI Taxonomy" id="219182"/>
    <lineage>
        <taxon>Bacteria</taxon>
        <taxon>Pseudomonadati</taxon>
        <taxon>Pseudomonadota</taxon>
        <taxon>Betaproteobacteria</taxon>
        <taxon>Burkholderiales</taxon>
        <taxon>Comamonadaceae</taxon>
        <taxon>Ottowia</taxon>
    </lineage>
</organism>
<evidence type="ECO:0000313" key="8">
    <source>
        <dbReference type="Proteomes" id="UP001549320"/>
    </source>
</evidence>
<dbReference type="RefSeq" id="WP_354442788.1">
    <property type="nucleotide sequence ID" value="NZ_JBEPSH010000003.1"/>
</dbReference>
<sequence length="205" mass="21684">MFLTAATAGFLTGAGLIVAIGSQNAFVLRQGLKHSHVGLVVAVCAIGDIALILAGVGGMGAIIREWPDLLELLRLGGAAFIGWNGLQAALRAWRGGAALSAQQSNEKNWRRVLLAGLAFTFLNPHAYIDTMVLIGSLSTRYTGDVSWAFGLGACVASVVWFAALGFGARLLQPAFRNPMAWRVLDASVAVSMLMLCVLLLLRPLH</sequence>
<dbReference type="PANTHER" id="PTHR30086:SF20">
    <property type="entry name" value="ARGININE EXPORTER PROTEIN ARGO-RELATED"/>
    <property type="match status" value="1"/>
</dbReference>
<keyword evidence="3 6" id="KW-0812">Transmembrane</keyword>
<feature type="transmembrane region" description="Helical" evidence="6">
    <location>
        <begin position="6"/>
        <end position="27"/>
    </location>
</feature>
<name>A0ABV2Q6R4_9BURK</name>
<proteinExistence type="predicted"/>
<comment type="caution">
    <text evidence="7">The sequence shown here is derived from an EMBL/GenBank/DDBJ whole genome shotgun (WGS) entry which is preliminary data.</text>
</comment>
<dbReference type="Proteomes" id="UP001549320">
    <property type="component" value="Unassembled WGS sequence"/>
</dbReference>
<dbReference type="Pfam" id="PF01810">
    <property type="entry name" value="LysE"/>
    <property type="match status" value="1"/>
</dbReference>
<feature type="transmembrane region" description="Helical" evidence="6">
    <location>
        <begin position="113"/>
        <end position="135"/>
    </location>
</feature>
<keyword evidence="4 6" id="KW-1133">Transmembrane helix</keyword>
<protein>
    <submittedName>
        <fullName evidence="7">L-lysine exporter family protein LysE/ArgO</fullName>
    </submittedName>
</protein>
<keyword evidence="5 6" id="KW-0472">Membrane</keyword>
<keyword evidence="2" id="KW-1003">Cell membrane</keyword>
<evidence type="ECO:0000256" key="3">
    <source>
        <dbReference type="ARBA" id="ARBA00022692"/>
    </source>
</evidence>
<feature type="transmembrane region" description="Helical" evidence="6">
    <location>
        <begin position="183"/>
        <end position="201"/>
    </location>
</feature>
<accession>A0ABV2Q6R4</accession>
<feature type="transmembrane region" description="Helical" evidence="6">
    <location>
        <begin position="147"/>
        <end position="171"/>
    </location>
</feature>
<reference evidence="7 8" key="1">
    <citation type="submission" date="2024-06" db="EMBL/GenBank/DDBJ databases">
        <title>Sorghum-associated microbial communities from plants grown in Nebraska, USA.</title>
        <authorList>
            <person name="Schachtman D."/>
        </authorList>
    </citation>
    <scope>NUCLEOTIDE SEQUENCE [LARGE SCALE GENOMIC DNA]</scope>
    <source>
        <strain evidence="7 8">2709</strain>
    </source>
</reference>